<feature type="region of interest" description="Disordered" evidence="3">
    <location>
        <begin position="71"/>
        <end position="92"/>
    </location>
</feature>
<feature type="compositionally biased region" description="Polar residues" evidence="3">
    <location>
        <begin position="73"/>
        <end position="83"/>
    </location>
</feature>
<dbReference type="InterPro" id="IPR044946">
    <property type="entry name" value="Restrct_endonuc_typeI_TRD_sf"/>
</dbReference>
<dbReference type="Gene3D" id="1.10.287.1120">
    <property type="entry name" value="Bipartite methylase S protein"/>
    <property type="match status" value="1"/>
</dbReference>
<evidence type="ECO:0000256" key="2">
    <source>
        <dbReference type="ARBA" id="ARBA00023125"/>
    </source>
</evidence>
<organism evidence="4 5">
    <name type="scientific">Granulosicoccus antarcticus IMCC3135</name>
    <dbReference type="NCBI Taxonomy" id="1192854"/>
    <lineage>
        <taxon>Bacteria</taxon>
        <taxon>Pseudomonadati</taxon>
        <taxon>Pseudomonadota</taxon>
        <taxon>Gammaproteobacteria</taxon>
        <taxon>Chromatiales</taxon>
        <taxon>Granulosicoccaceae</taxon>
        <taxon>Granulosicoccus</taxon>
    </lineage>
</organism>
<dbReference type="OrthoDB" id="9798929at2"/>
<protein>
    <recommendedName>
        <fullName evidence="6">Type I restriction modification DNA specificity domain-containing protein</fullName>
    </recommendedName>
</protein>
<name>A0A2Z2NWP0_9GAMM</name>
<evidence type="ECO:0000313" key="5">
    <source>
        <dbReference type="Proteomes" id="UP000250079"/>
    </source>
</evidence>
<dbReference type="EMBL" id="CP018632">
    <property type="protein sequence ID" value="ASJ75769.1"/>
    <property type="molecule type" value="Genomic_DNA"/>
</dbReference>
<sequence length="92" mass="10107">MDNLNTETLGRIPLQIPPKEEQRHILNFVSEISGSFNQIIQSAGKAAELLKERRTALISAAVTGKIDVRNWQAPESTSTSSMDANPYGLPSR</sequence>
<dbReference type="GO" id="GO:0003677">
    <property type="term" value="F:DNA binding"/>
    <property type="evidence" value="ECO:0007669"/>
    <property type="project" value="UniProtKB-KW"/>
</dbReference>
<accession>A0A2Z2NWP0</accession>
<reference evidence="4 5" key="1">
    <citation type="submission" date="2016-12" db="EMBL/GenBank/DDBJ databases">
        <authorList>
            <person name="Song W.-J."/>
            <person name="Kurnit D.M."/>
        </authorList>
    </citation>
    <scope>NUCLEOTIDE SEQUENCE [LARGE SCALE GENOMIC DNA]</scope>
    <source>
        <strain evidence="4 5">IMCC3135</strain>
    </source>
</reference>
<evidence type="ECO:0000256" key="1">
    <source>
        <dbReference type="ARBA" id="ARBA00022747"/>
    </source>
</evidence>
<proteinExistence type="predicted"/>
<dbReference type="AlphaFoldDB" id="A0A2Z2NWP0"/>
<evidence type="ECO:0000256" key="3">
    <source>
        <dbReference type="SAM" id="MobiDB-lite"/>
    </source>
</evidence>
<evidence type="ECO:0000313" key="4">
    <source>
        <dbReference type="EMBL" id="ASJ75769.1"/>
    </source>
</evidence>
<keyword evidence="2" id="KW-0238">DNA-binding</keyword>
<keyword evidence="5" id="KW-1185">Reference proteome</keyword>
<gene>
    <name evidence="4" type="ORF">IMCC3135_28585</name>
</gene>
<dbReference type="KEGG" id="gai:IMCC3135_28585"/>
<dbReference type="SUPFAM" id="SSF116734">
    <property type="entry name" value="DNA methylase specificity domain"/>
    <property type="match status" value="1"/>
</dbReference>
<evidence type="ECO:0008006" key="6">
    <source>
        <dbReference type="Google" id="ProtNLM"/>
    </source>
</evidence>
<keyword evidence="1" id="KW-0680">Restriction system</keyword>
<dbReference type="Proteomes" id="UP000250079">
    <property type="component" value="Chromosome"/>
</dbReference>
<dbReference type="GO" id="GO:0009307">
    <property type="term" value="P:DNA restriction-modification system"/>
    <property type="evidence" value="ECO:0007669"/>
    <property type="project" value="UniProtKB-KW"/>
</dbReference>
<dbReference type="Gene3D" id="3.90.220.20">
    <property type="entry name" value="DNA methylase specificity domains"/>
    <property type="match status" value="1"/>
</dbReference>